<sequence>MYGLAIDVGTSGIRVQALDLDSSEVIGTAITLRHPLPGANVIDHLHFALEVGRDIAHRLIIDTINSLIKCLEIDASKVERVAVDGNPTQLSLFQNIEIRDLAFWGEHAMQDLGFTPPERKGCVVEAESVGLEVNPKAEVYIPPSIRHEVGGDALAMLVKSGALEKKGISLVTDFGTNAEIALVVDGEAYTCSAAAGPAIEGQRIERGMLASPGAISDINIEPGGSWRCNVLNDQLIAEKGDSVNPASGEVIDKGPMSGRALGITGTGVIALLAIGMRSGLIKLPHINTKSRKIYLQDGVYFTERDLIEAGKAIGAFRAGHISLCEEAGISINDVETSFMAGASGFYVDANKSVEVGQIPACSRKVVQLGNTSLAMAKDIVLDPETFDKLRNLAESMRGKHIMLATSEVFKNVYILELSYWTEGMPLSIYNEYLRRYGYSPLPRKATNVEIKRMYARDIPELGRKGLKVLREIGLVLVGEFEGCTGCENCVRNCPEGALKIEDMGGGRFRALVKTELCDGMACLRCQQACPQKVFKFSKLIRQLPKKIRN</sequence>
<dbReference type="GO" id="GO:0032259">
    <property type="term" value="P:methylation"/>
    <property type="evidence" value="ECO:0007669"/>
    <property type="project" value="UniProtKB-KW"/>
</dbReference>
<dbReference type="Pfam" id="PF12838">
    <property type="entry name" value="Fer4_7"/>
    <property type="match status" value="1"/>
</dbReference>
<comment type="caution">
    <text evidence="2">The sequence shown here is derived from an EMBL/GenBank/DDBJ whole genome shotgun (WGS) entry which is preliminary data.</text>
</comment>
<protein>
    <submittedName>
        <fullName evidence="2">Methylamine methyltransferase corrinoid protein reductive activase</fullName>
    </submittedName>
</protein>
<dbReference type="PANTHER" id="PTHR42895:SF2">
    <property type="entry name" value="IRON-SULFUR CLUSTER PROTEIN"/>
    <property type="match status" value="1"/>
</dbReference>
<dbReference type="InterPro" id="IPR042259">
    <property type="entry name" value="Raco-like_middle_sf"/>
</dbReference>
<dbReference type="Pfam" id="PF14574">
    <property type="entry name" value="RACo_C_ter"/>
    <property type="match status" value="1"/>
</dbReference>
<feature type="domain" description="4Fe-4S ferredoxin-type" evidence="1">
    <location>
        <begin position="508"/>
        <end position="539"/>
    </location>
</feature>
<evidence type="ECO:0000313" key="4">
    <source>
        <dbReference type="Proteomes" id="UP000277582"/>
    </source>
</evidence>
<dbReference type="AlphaFoldDB" id="A0A429GGG1"/>
<dbReference type="PANTHER" id="PTHR42895">
    <property type="entry name" value="IRON-SULFUR CLUSTER-BINDING PROTEIN-RELATED"/>
    <property type="match status" value="1"/>
</dbReference>
<dbReference type="GO" id="GO:0008168">
    <property type="term" value="F:methyltransferase activity"/>
    <property type="evidence" value="ECO:0007669"/>
    <property type="project" value="UniProtKB-KW"/>
</dbReference>
<reference evidence="3 5" key="2">
    <citation type="journal article" date="2019" name="Nat. Microbiol.">
        <title>Wide diversity of methane and short-chain alkane metabolisms in uncultured archaea.</title>
        <authorList>
            <person name="Borrel G."/>
            <person name="Adam P.S."/>
            <person name="McKay L.J."/>
            <person name="Chen L.X."/>
            <person name="Sierra-Garcia I.N."/>
            <person name="Sieber C.M."/>
            <person name="Letourneur Q."/>
            <person name="Ghozlane A."/>
            <person name="Andersen G.L."/>
            <person name="Li W.J."/>
            <person name="Hallam S.J."/>
            <person name="Muyzer G."/>
            <person name="de Oliveira V.M."/>
            <person name="Inskeep W.P."/>
            <person name="Banfield J.F."/>
            <person name="Gribaldo S."/>
        </authorList>
    </citation>
    <scope>NUCLEOTIDE SEQUENCE [LARGE SCALE GENOMIC DNA]</scope>
    <source>
        <strain evidence="3">NM4</strain>
    </source>
</reference>
<dbReference type="GO" id="GO:0016491">
    <property type="term" value="F:oxidoreductase activity"/>
    <property type="evidence" value="ECO:0007669"/>
    <property type="project" value="UniProtKB-ARBA"/>
</dbReference>
<dbReference type="EMBL" id="RXII01000001">
    <property type="protein sequence ID" value="RZN63732.1"/>
    <property type="molecule type" value="Genomic_DNA"/>
</dbReference>
<dbReference type="Gene3D" id="3.30.70.20">
    <property type="match status" value="1"/>
</dbReference>
<feature type="domain" description="4Fe-4S ferredoxin-type" evidence="1">
    <location>
        <begin position="473"/>
        <end position="503"/>
    </location>
</feature>
<dbReference type="InterPro" id="IPR043129">
    <property type="entry name" value="ATPase_NBD"/>
</dbReference>
<reference evidence="2 4" key="1">
    <citation type="submission" date="2018-10" db="EMBL/GenBank/DDBJ databases">
        <title>Co-occurring genomic capacity for anaerobic methane metabolism and dissimilatory sulfite reduction discovered in the Korarchaeota.</title>
        <authorList>
            <person name="Mckay L.J."/>
            <person name="Dlakic M."/>
            <person name="Fields M.W."/>
            <person name="Delmont T.O."/>
            <person name="Eren A.M."/>
            <person name="Jay Z.J."/>
            <person name="Klingelsmith K.B."/>
            <person name="Rusch D.B."/>
            <person name="Inskeep W.P."/>
        </authorList>
    </citation>
    <scope>NUCLEOTIDE SEQUENCE [LARGE SCALE GENOMIC DNA]</scope>
    <source>
        <strain evidence="2 4">MDKW</strain>
    </source>
</reference>
<organism evidence="2 4">
    <name type="scientific">Candidatus Methanodesulfokora washburnensis</name>
    <dbReference type="NCBI Taxonomy" id="2478471"/>
    <lineage>
        <taxon>Archaea</taxon>
        <taxon>Thermoproteota</taxon>
        <taxon>Candidatus Korarchaeia</taxon>
        <taxon>Candidatus Korarchaeia incertae sedis</taxon>
        <taxon>Candidatus Methanodesulfokora</taxon>
    </lineage>
</organism>
<dbReference type="PROSITE" id="PS00198">
    <property type="entry name" value="4FE4S_FER_1"/>
    <property type="match status" value="1"/>
</dbReference>
<dbReference type="Proteomes" id="UP000277582">
    <property type="component" value="Unassembled WGS sequence"/>
</dbReference>
<name>A0A429GGG1_9CREN</name>
<dbReference type="InterPro" id="IPR026339">
    <property type="entry name" value="RamA_corrin_act"/>
</dbReference>
<dbReference type="PROSITE" id="PS51379">
    <property type="entry name" value="4FE4S_FER_2"/>
    <property type="match status" value="2"/>
</dbReference>
<dbReference type="InterPro" id="IPR017900">
    <property type="entry name" value="4Fe4S_Fe_S_CS"/>
</dbReference>
<dbReference type="InterPro" id="IPR041414">
    <property type="entry name" value="Raco-like_middle"/>
</dbReference>
<evidence type="ECO:0000313" key="5">
    <source>
        <dbReference type="Proteomes" id="UP000316217"/>
    </source>
</evidence>
<gene>
    <name evidence="2" type="ORF">D6D85_12470</name>
    <name evidence="3" type="ORF">EF810_00070</name>
</gene>
<dbReference type="Pfam" id="PF17651">
    <property type="entry name" value="Raco_middle"/>
    <property type="match status" value="1"/>
</dbReference>
<keyword evidence="2" id="KW-0489">Methyltransferase</keyword>
<dbReference type="InterPro" id="IPR027980">
    <property type="entry name" value="RACo_C"/>
</dbReference>
<accession>A0A429GGG1</accession>
<dbReference type="OrthoDB" id="23478at2157"/>
<evidence type="ECO:0000313" key="2">
    <source>
        <dbReference type="EMBL" id="RSN72853.1"/>
    </source>
</evidence>
<dbReference type="SUPFAM" id="SSF54862">
    <property type="entry name" value="4Fe-4S ferredoxins"/>
    <property type="match status" value="1"/>
</dbReference>
<evidence type="ECO:0000259" key="1">
    <source>
        <dbReference type="PROSITE" id="PS51379"/>
    </source>
</evidence>
<proteinExistence type="predicted"/>
<dbReference type="InterPro" id="IPR017896">
    <property type="entry name" value="4Fe4S_Fe-S-bd"/>
</dbReference>
<dbReference type="RefSeq" id="WP_125672286.1">
    <property type="nucleotide sequence ID" value="NZ_RCOS01000137.1"/>
</dbReference>
<evidence type="ECO:0000313" key="3">
    <source>
        <dbReference type="EMBL" id="RZN63732.1"/>
    </source>
</evidence>
<dbReference type="SUPFAM" id="SSF53067">
    <property type="entry name" value="Actin-like ATPase domain"/>
    <property type="match status" value="1"/>
</dbReference>
<dbReference type="EMBL" id="RCOS01000137">
    <property type="protein sequence ID" value="RSN72853.1"/>
    <property type="molecule type" value="Genomic_DNA"/>
</dbReference>
<keyword evidence="4" id="KW-1185">Reference proteome</keyword>
<dbReference type="NCBIfam" id="TIGR04270">
    <property type="entry name" value="Rama_corrin_act"/>
    <property type="match status" value="1"/>
</dbReference>
<dbReference type="InterPro" id="IPR052911">
    <property type="entry name" value="Corrinoid_activation_enz"/>
</dbReference>
<keyword evidence="2" id="KW-0808">Transferase</keyword>
<dbReference type="Gene3D" id="3.30.420.480">
    <property type="entry name" value="Domain of unknown function (DUF4445)"/>
    <property type="match status" value="1"/>
</dbReference>
<dbReference type="Proteomes" id="UP000316217">
    <property type="component" value="Unassembled WGS sequence"/>
</dbReference>